<name>A0A7D9DEV2_PARCT</name>
<accession>A0A7D9DEV2</accession>
<evidence type="ECO:0000313" key="2">
    <source>
        <dbReference type="Proteomes" id="UP001152795"/>
    </source>
</evidence>
<reference evidence="1" key="1">
    <citation type="submission" date="2020-04" db="EMBL/GenBank/DDBJ databases">
        <authorList>
            <person name="Alioto T."/>
            <person name="Alioto T."/>
            <person name="Gomez Garrido J."/>
        </authorList>
    </citation>
    <scope>NUCLEOTIDE SEQUENCE</scope>
    <source>
        <strain evidence="1">A484AB</strain>
    </source>
</reference>
<dbReference type="EMBL" id="CACRXK020000579">
    <property type="protein sequence ID" value="CAB3983122.1"/>
    <property type="molecule type" value="Genomic_DNA"/>
</dbReference>
<protein>
    <submittedName>
        <fullName evidence="1">Uncharacterized protein</fullName>
    </submittedName>
</protein>
<evidence type="ECO:0000313" key="1">
    <source>
        <dbReference type="EMBL" id="CAB3983122.1"/>
    </source>
</evidence>
<proteinExistence type="predicted"/>
<dbReference type="AlphaFoldDB" id="A0A7D9DEV2"/>
<gene>
    <name evidence="1" type="ORF">PACLA_8A060517</name>
</gene>
<dbReference type="PANTHER" id="PTHR47331">
    <property type="entry name" value="PHD-TYPE DOMAIN-CONTAINING PROTEIN"/>
    <property type="match status" value="1"/>
</dbReference>
<dbReference type="Proteomes" id="UP001152795">
    <property type="component" value="Unassembled WGS sequence"/>
</dbReference>
<comment type="caution">
    <text evidence="1">The sequence shown here is derived from an EMBL/GenBank/DDBJ whole genome shotgun (WGS) entry which is preliminary data.</text>
</comment>
<sequence length="142" mass="16606">MFEQDFSEKKREKPISLEDRKFLNITKKKLAESRLGGLKAKFAKDVKYKRDYMQFMDMVKKGYAKKAPQTDGKPCSYLDDGLKCSVVEMCQKGEFPLHKFTENEREVIESIPVDYRATEVKELDLSHDILRIERVLGVAHRK</sequence>
<keyword evidence="2" id="KW-1185">Reference proteome</keyword>
<organism evidence="1 2">
    <name type="scientific">Paramuricea clavata</name>
    <name type="common">Red gorgonian</name>
    <name type="synonym">Violescent sea-whip</name>
    <dbReference type="NCBI Taxonomy" id="317549"/>
    <lineage>
        <taxon>Eukaryota</taxon>
        <taxon>Metazoa</taxon>
        <taxon>Cnidaria</taxon>
        <taxon>Anthozoa</taxon>
        <taxon>Octocorallia</taxon>
        <taxon>Malacalcyonacea</taxon>
        <taxon>Plexauridae</taxon>
        <taxon>Paramuricea</taxon>
    </lineage>
</organism>